<protein>
    <submittedName>
        <fullName evidence="7">SulP family sulfate permease</fullName>
    </submittedName>
</protein>
<evidence type="ECO:0000313" key="7">
    <source>
        <dbReference type="EMBL" id="MET3575391.1"/>
    </source>
</evidence>
<feature type="transmembrane region" description="Helical" evidence="5">
    <location>
        <begin position="250"/>
        <end position="272"/>
    </location>
</feature>
<evidence type="ECO:0000256" key="2">
    <source>
        <dbReference type="ARBA" id="ARBA00022692"/>
    </source>
</evidence>
<feature type="transmembrane region" description="Helical" evidence="5">
    <location>
        <begin position="52"/>
        <end position="69"/>
    </location>
</feature>
<sequence length="534" mass="57532">MEREAMFIRDNRFELLSRKTLKHDIVAGITVGIVAIPLGMAFAIASGVKPEYGIYTTIIAGLLVALLGGSRFQIAGPTGAFIPILLGIVLQYGYEDLLIAGFMAGVFLLIMSFLKIGDLIHFVPRAVTVGFTAGIAVIIFAGQIANFLGLEGVEQQEFFHLDMMEIFRNIGTVNGFSILTAVIGLAVILVLTRFAPKVPAFLVALLIPTLIAYFFFPGQVATIGTAYSGIPQKLPEFAFPHITFPKIVELWQPALIIAALGAIESLLSAVVADGMAGGSQTKSNRELFGQGIANMTVPLFGGIPATGAIARTATNIRSGAISPMSGVVQSVFVLLVLLLFAPFASHVPLASMAPILMFVAWNMSGIRPFVQIAEMRSGDSVVLWATFLLTVFVNLTVGVEVGFLLAVLMFLRKMSGKLNLKAKPANEDDYLYGNVEPGLTFTAVNVDGPLFFGTIQTFEREMEKLLDKKPDALILRLRGLTVLDAGGVAAMSEMLDKADRTGIRILLQNLPLEKRTLLRKSGLIEKIGERNIVK</sequence>
<gene>
    <name evidence="7" type="ORF">ABID49_001296</name>
</gene>
<feature type="transmembrane region" description="Helical" evidence="5">
    <location>
        <begin position="126"/>
        <end position="150"/>
    </location>
</feature>
<dbReference type="InterPro" id="IPR001902">
    <property type="entry name" value="SLC26A/SulP_fam"/>
</dbReference>
<feature type="transmembrane region" description="Helical" evidence="5">
    <location>
        <begin position="74"/>
        <end position="91"/>
    </location>
</feature>
<feature type="transmembrane region" description="Helical" evidence="5">
    <location>
        <begin position="198"/>
        <end position="216"/>
    </location>
</feature>
<evidence type="ECO:0000256" key="3">
    <source>
        <dbReference type="ARBA" id="ARBA00022989"/>
    </source>
</evidence>
<evidence type="ECO:0000256" key="4">
    <source>
        <dbReference type="ARBA" id="ARBA00023136"/>
    </source>
</evidence>
<dbReference type="InterPro" id="IPR036513">
    <property type="entry name" value="STAS_dom_sf"/>
</dbReference>
<dbReference type="PROSITE" id="PS50801">
    <property type="entry name" value="STAS"/>
    <property type="match status" value="1"/>
</dbReference>
<dbReference type="PANTHER" id="PTHR11814">
    <property type="entry name" value="SULFATE TRANSPORTER"/>
    <property type="match status" value="1"/>
</dbReference>
<keyword evidence="8" id="KW-1185">Reference proteome</keyword>
<feature type="transmembrane region" description="Helical" evidence="5">
    <location>
        <begin position="170"/>
        <end position="191"/>
    </location>
</feature>
<dbReference type="InterPro" id="IPR011547">
    <property type="entry name" value="SLC26A/SulP_dom"/>
</dbReference>
<comment type="subcellular location">
    <subcellularLocation>
        <location evidence="1">Membrane</location>
        <topology evidence="1">Multi-pass membrane protein</topology>
    </subcellularLocation>
</comment>
<keyword evidence="3 5" id="KW-1133">Transmembrane helix</keyword>
<feature type="transmembrane region" description="Helical" evidence="5">
    <location>
        <begin position="25"/>
        <end position="46"/>
    </location>
</feature>
<organism evidence="7 8">
    <name type="scientific">Bhargavaea ullalensis</name>
    <dbReference type="NCBI Taxonomy" id="1265685"/>
    <lineage>
        <taxon>Bacteria</taxon>
        <taxon>Bacillati</taxon>
        <taxon>Bacillota</taxon>
        <taxon>Bacilli</taxon>
        <taxon>Bacillales</taxon>
        <taxon>Caryophanaceae</taxon>
        <taxon>Bhargavaea</taxon>
    </lineage>
</organism>
<feature type="transmembrane region" description="Helical" evidence="5">
    <location>
        <begin position="381"/>
        <end position="411"/>
    </location>
</feature>
<dbReference type="EMBL" id="JBEPLW010000007">
    <property type="protein sequence ID" value="MET3575391.1"/>
    <property type="molecule type" value="Genomic_DNA"/>
</dbReference>
<dbReference type="RefSeq" id="WP_354196515.1">
    <property type="nucleotide sequence ID" value="NZ_JBEPLW010000007.1"/>
</dbReference>
<evidence type="ECO:0000256" key="5">
    <source>
        <dbReference type="SAM" id="Phobius"/>
    </source>
</evidence>
<reference evidence="7 8" key="1">
    <citation type="submission" date="2024-06" db="EMBL/GenBank/DDBJ databases">
        <title>Genomic Encyclopedia of Type Strains, Phase IV (KMG-IV): sequencing the most valuable type-strain genomes for metagenomic binning, comparative biology and taxonomic classification.</title>
        <authorList>
            <person name="Goeker M."/>
        </authorList>
    </citation>
    <scope>NUCLEOTIDE SEQUENCE [LARGE SCALE GENOMIC DNA]</scope>
    <source>
        <strain evidence="7 8">DSM 26128</strain>
    </source>
</reference>
<dbReference type="Gene3D" id="3.30.750.24">
    <property type="entry name" value="STAS domain"/>
    <property type="match status" value="1"/>
</dbReference>
<dbReference type="Pfam" id="PF00916">
    <property type="entry name" value="Sulfate_transp"/>
    <property type="match status" value="1"/>
</dbReference>
<feature type="transmembrane region" description="Helical" evidence="5">
    <location>
        <begin position="331"/>
        <end position="361"/>
    </location>
</feature>
<feature type="transmembrane region" description="Helical" evidence="5">
    <location>
        <begin position="97"/>
        <end position="114"/>
    </location>
</feature>
<evidence type="ECO:0000256" key="1">
    <source>
        <dbReference type="ARBA" id="ARBA00004141"/>
    </source>
</evidence>
<keyword evidence="4 5" id="KW-0472">Membrane</keyword>
<dbReference type="InterPro" id="IPR002645">
    <property type="entry name" value="STAS_dom"/>
</dbReference>
<accession>A0ABV2GAS8</accession>
<dbReference type="Proteomes" id="UP001549099">
    <property type="component" value="Unassembled WGS sequence"/>
</dbReference>
<keyword evidence="2 5" id="KW-0812">Transmembrane</keyword>
<dbReference type="SUPFAM" id="SSF52091">
    <property type="entry name" value="SpoIIaa-like"/>
    <property type="match status" value="1"/>
</dbReference>
<name>A0ABV2GAS8_9BACL</name>
<evidence type="ECO:0000259" key="6">
    <source>
        <dbReference type="PROSITE" id="PS50801"/>
    </source>
</evidence>
<proteinExistence type="predicted"/>
<dbReference type="CDD" id="cd07042">
    <property type="entry name" value="STAS_SulP_like_sulfate_transporter"/>
    <property type="match status" value="1"/>
</dbReference>
<feature type="domain" description="STAS" evidence="6">
    <location>
        <begin position="444"/>
        <end position="534"/>
    </location>
</feature>
<comment type="caution">
    <text evidence="7">The sequence shown here is derived from an EMBL/GenBank/DDBJ whole genome shotgun (WGS) entry which is preliminary data.</text>
</comment>
<evidence type="ECO:0000313" key="8">
    <source>
        <dbReference type="Proteomes" id="UP001549099"/>
    </source>
</evidence>
<dbReference type="Pfam" id="PF01740">
    <property type="entry name" value="STAS"/>
    <property type="match status" value="1"/>
</dbReference>